<dbReference type="SUPFAM" id="SSF53067">
    <property type="entry name" value="Actin-like ATPase domain"/>
    <property type="match status" value="1"/>
</dbReference>
<dbReference type="InterPro" id="IPR036388">
    <property type="entry name" value="WH-like_DNA-bd_sf"/>
</dbReference>
<comment type="caution">
    <text evidence="1">The sequence shown here is derived from an EMBL/GenBank/DDBJ whole genome shotgun (WGS) entry which is preliminary data.</text>
</comment>
<dbReference type="Pfam" id="PF00480">
    <property type="entry name" value="ROK"/>
    <property type="match status" value="1"/>
</dbReference>
<gene>
    <name evidence="1" type="ORF">ALQ28_02523</name>
</gene>
<evidence type="ECO:0008006" key="3">
    <source>
        <dbReference type="Google" id="ProtNLM"/>
    </source>
</evidence>
<dbReference type="InterPro" id="IPR043129">
    <property type="entry name" value="ATPase_NBD"/>
</dbReference>
<reference evidence="1 2" key="1">
    <citation type="submission" date="2018-08" db="EMBL/GenBank/DDBJ databases">
        <title>Recombination of ecologically and evolutionarily significant loci maintains genetic cohesion in the Pseudomonas syringae species complex.</title>
        <authorList>
            <person name="Dillon M."/>
            <person name="Thakur S."/>
            <person name="Almeida R.N.D."/>
            <person name="Weir B.S."/>
            <person name="Guttman D.S."/>
        </authorList>
    </citation>
    <scope>NUCLEOTIDE SEQUENCE [LARGE SCALE GENOMIC DNA]</scope>
    <source>
        <strain evidence="1 2">ICMP 4330</strain>
    </source>
</reference>
<dbReference type="SUPFAM" id="SSF46785">
    <property type="entry name" value="Winged helix' DNA-binding domain"/>
    <property type="match status" value="1"/>
</dbReference>
<dbReference type="GO" id="GO:0019262">
    <property type="term" value="P:N-acetylneuraminate catabolic process"/>
    <property type="evidence" value="ECO:0007669"/>
    <property type="project" value="TreeGrafter"/>
</dbReference>
<dbReference type="PANTHER" id="PTHR18964:SF169">
    <property type="entry name" value="N-ACETYLMANNOSAMINE KINASE"/>
    <property type="match status" value="1"/>
</dbReference>
<evidence type="ECO:0000313" key="1">
    <source>
        <dbReference type="EMBL" id="RMP13184.1"/>
    </source>
</evidence>
<evidence type="ECO:0000313" key="2">
    <source>
        <dbReference type="Proteomes" id="UP000267908"/>
    </source>
</evidence>
<dbReference type="AlphaFoldDB" id="A0A0P9PUB0"/>
<dbReference type="InterPro" id="IPR000600">
    <property type="entry name" value="ROK"/>
</dbReference>
<dbReference type="EMBL" id="RBQG01000159">
    <property type="protein sequence ID" value="RMP13184.1"/>
    <property type="molecule type" value="Genomic_DNA"/>
</dbReference>
<dbReference type="Proteomes" id="UP000267908">
    <property type="component" value="Unassembled WGS sequence"/>
</dbReference>
<dbReference type="InterPro" id="IPR036390">
    <property type="entry name" value="WH_DNA-bd_sf"/>
</dbReference>
<dbReference type="CDD" id="cd23763">
    <property type="entry name" value="ASKHA_ATPase_ROK"/>
    <property type="match status" value="1"/>
</dbReference>
<name>A0A0P9PUB0_9PSED</name>
<dbReference type="PANTHER" id="PTHR18964">
    <property type="entry name" value="ROK (REPRESSOR, ORF, KINASE) FAMILY"/>
    <property type="match status" value="1"/>
</dbReference>
<accession>A0A0P9PUB0</accession>
<dbReference type="GO" id="GO:0009384">
    <property type="term" value="F:N-acylmannosamine kinase activity"/>
    <property type="evidence" value="ECO:0007669"/>
    <property type="project" value="TreeGrafter"/>
</dbReference>
<sequence>MFNHTLNEGMQVTDNERFILDVIRREGSISQSRVSQSSPLTQQSTHRIIGGLLGRNLLQAGPPLPGGGRGKPSPSLQLATGTVFSVGISINTDCAIMSLTGLNCELVEEVRFRFPPLSRQSTLGRLQAALERMCSRNDVDRASLVGIGFSMNGYFVADRRQINAPEPLRDWSLIDLQPLLEETFGLPVWLENSVSAAAVGESLCGAGLWARSFAYLGFNYGFGGGLVIEGKPFFGANGNAGELSSILNRDEQEVRPALRYLLEILQEQGVDVDSIEDIWLRFDPNWPGVDVWIERVMPCLNRIINALSGILDPQAIVFGGQLPVALGQALMARVEYWGGDRYGVNATRPRLVMGQQSCDAAARGAALIPLRACFFV</sequence>
<dbReference type="Gene3D" id="3.30.420.40">
    <property type="match status" value="2"/>
</dbReference>
<proteinExistence type="predicted"/>
<dbReference type="Gene3D" id="1.10.10.10">
    <property type="entry name" value="Winged helix-like DNA-binding domain superfamily/Winged helix DNA-binding domain"/>
    <property type="match status" value="1"/>
</dbReference>
<protein>
    <recommendedName>
        <fullName evidence="3">ROK protein</fullName>
    </recommendedName>
</protein>
<organism evidence="1 2">
    <name type="scientific">Pseudomonas syringae pv. delphinii</name>
    <dbReference type="NCBI Taxonomy" id="192088"/>
    <lineage>
        <taxon>Bacteria</taxon>
        <taxon>Pseudomonadati</taxon>
        <taxon>Pseudomonadota</taxon>
        <taxon>Gammaproteobacteria</taxon>
        <taxon>Pseudomonadales</taxon>
        <taxon>Pseudomonadaceae</taxon>
        <taxon>Pseudomonas</taxon>
    </lineage>
</organism>